<reference evidence="2" key="1">
    <citation type="submission" date="2014-09" db="EMBL/GenBank/DDBJ databases">
        <authorList>
            <person name="Mudge J."/>
            <person name="Ramaraj T."/>
            <person name="Lindquist I.E."/>
            <person name="Bharti A.K."/>
            <person name="Sundararajan A."/>
            <person name="Cameron C.T."/>
            <person name="Woodward J.E."/>
            <person name="May G.D."/>
            <person name="Brubaker C."/>
            <person name="Broadhvest J."/>
            <person name="Wilkins T.A."/>
        </authorList>
    </citation>
    <scope>NUCLEOTIDE SEQUENCE</scope>
    <source>
        <strain evidence="2">cv. AKA8401</strain>
    </source>
</reference>
<protein>
    <submittedName>
        <fullName evidence="1">Uncharacterized protein</fullName>
    </submittedName>
</protein>
<organism evidence="1 2">
    <name type="scientific">Gossypium arboreum</name>
    <name type="common">Tree cotton</name>
    <name type="synonym">Gossypium nanking</name>
    <dbReference type="NCBI Taxonomy" id="29729"/>
    <lineage>
        <taxon>Eukaryota</taxon>
        <taxon>Viridiplantae</taxon>
        <taxon>Streptophyta</taxon>
        <taxon>Embryophyta</taxon>
        <taxon>Tracheophyta</taxon>
        <taxon>Spermatophyta</taxon>
        <taxon>Magnoliopsida</taxon>
        <taxon>eudicotyledons</taxon>
        <taxon>Gunneridae</taxon>
        <taxon>Pentapetalae</taxon>
        <taxon>rosids</taxon>
        <taxon>malvids</taxon>
        <taxon>Malvales</taxon>
        <taxon>Malvaceae</taxon>
        <taxon>Malvoideae</taxon>
        <taxon>Gossypium</taxon>
    </lineage>
</organism>
<proteinExistence type="predicted"/>
<sequence>MFNVMRRCLNKITIMMSLDSEKYD</sequence>
<gene>
    <name evidence="1" type="ORF">F383_03822</name>
</gene>
<name>A0A0B0PCL9_GOSAR</name>
<keyword evidence="2" id="KW-1185">Reference proteome</keyword>
<evidence type="ECO:0000313" key="1">
    <source>
        <dbReference type="EMBL" id="KHG21136.1"/>
    </source>
</evidence>
<dbReference type="EMBL" id="KN417645">
    <property type="protein sequence ID" value="KHG21136.1"/>
    <property type="molecule type" value="Genomic_DNA"/>
</dbReference>
<evidence type="ECO:0000313" key="2">
    <source>
        <dbReference type="Proteomes" id="UP000032142"/>
    </source>
</evidence>
<dbReference type="Proteomes" id="UP000032142">
    <property type="component" value="Unassembled WGS sequence"/>
</dbReference>
<accession>A0A0B0PCL9</accession>
<dbReference type="AlphaFoldDB" id="A0A0B0PCL9"/>